<evidence type="ECO:0000259" key="6">
    <source>
        <dbReference type="Pfam" id="PF07980"/>
    </source>
</evidence>
<dbReference type="STRING" id="1123265.GCA_000686625_02592"/>
<dbReference type="AlphaFoldDB" id="A0A4U9VK61"/>
<evidence type="ECO:0000313" key="9">
    <source>
        <dbReference type="Proteomes" id="UP000308196"/>
    </source>
</evidence>
<reference evidence="8 9" key="1">
    <citation type="submission" date="2019-05" db="EMBL/GenBank/DDBJ databases">
        <authorList>
            <consortium name="Pathogen Informatics"/>
        </authorList>
    </citation>
    <scope>NUCLEOTIDE SEQUENCE [LARGE SCALE GENOMIC DNA]</scope>
    <source>
        <strain evidence="8 9">NCTC11429</strain>
    </source>
</reference>
<evidence type="ECO:0000259" key="7">
    <source>
        <dbReference type="Pfam" id="PF14322"/>
    </source>
</evidence>
<keyword evidence="5" id="KW-0998">Cell outer membrane</keyword>
<feature type="domain" description="SusD-like N-terminal" evidence="7">
    <location>
        <begin position="26"/>
        <end position="227"/>
    </location>
</feature>
<dbReference type="SUPFAM" id="SSF48452">
    <property type="entry name" value="TPR-like"/>
    <property type="match status" value="1"/>
</dbReference>
<comment type="similarity">
    <text evidence="2">Belongs to the SusD family.</text>
</comment>
<dbReference type="Proteomes" id="UP000308196">
    <property type="component" value="Chromosome"/>
</dbReference>
<keyword evidence="4" id="KW-0472">Membrane</keyword>
<name>A0A4U9VK61_9SPHI</name>
<comment type="subcellular location">
    <subcellularLocation>
        <location evidence="1">Cell outer membrane</location>
    </subcellularLocation>
</comment>
<evidence type="ECO:0000256" key="5">
    <source>
        <dbReference type="ARBA" id="ARBA00023237"/>
    </source>
</evidence>
<sequence length="462" mass="52650">MKNMKRGLSIILGIIGILLLHSSCSKYLDVQSNDGLVIPRSLEDLQKLLDNTLKMNRGIGSMGEISADDYFMEQSVLDMQTDIDRLNYTWRNNQYNFSNDWSAGYGPVYISNLVLERLARIERTAHNAVDYDRIQGTALFGKSNQYLSLLWNYAKAFHSMTAASDLGIVLRNSSDMNVKSKRSSVLACYNALLDDLRKAVTLLPQTSTHVMRPSKAAAYGLLARAYLSMAKYDSAYYYADKMLQIKDDLMDFNNPAEVDLIGTNPFLRYNKEIVGYYEQTSNGTPLIRIAQMDTLLYHSYDTNDLRKQVYFKTGVNGYHAFKGNYAVASNAWETVSPFGGIAVDEIYLIRAECLARAGRLLEAQADLNKLLARRYKKGAFTPYQLTVAKDVVDLTLRERRKELLFRGLRWMDIKRLNLEGANIRQRRFLDGNEYILEPNANRYALPLPDDIIRLTGMEQNPL</sequence>
<keyword evidence="3" id="KW-0732">Signal</keyword>
<dbReference type="KEGG" id="stha:NCTC11429_02912"/>
<dbReference type="Gene3D" id="1.25.40.390">
    <property type="match status" value="1"/>
</dbReference>
<dbReference type="InterPro" id="IPR033985">
    <property type="entry name" value="SusD-like_N"/>
</dbReference>
<accession>A0A4U9VK61</accession>
<dbReference type="GO" id="GO:0009279">
    <property type="term" value="C:cell outer membrane"/>
    <property type="evidence" value="ECO:0007669"/>
    <property type="project" value="UniProtKB-SubCell"/>
</dbReference>
<dbReference type="InterPro" id="IPR012944">
    <property type="entry name" value="SusD_RagB_dom"/>
</dbReference>
<evidence type="ECO:0000256" key="4">
    <source>
        <dbReference type="ARBA" id="ARBA00023136"/>
    </source>
</evidence>
<feature type="domain" description="RagB/SusD" evidence="6">
    <location>
        <begin position="345"/>
        <end position="461"/>
    </location>
</feature>
<gene>
    <name evidence="8" type="ORF">NCTC11429_02912</name>
</gene>
<proteinExistence type="inferred from homology"/>
<evidence type="ECO:0000256" key="2">
    <source>
        <dbReference type="ARBA" id="ARBA00006275"/>
    </source>
</evidence>
<dbReference type="Pfam" id="PF07980">
    <property type="entry name" value="SusD_RagB"/>
    <property type="match status" value="1"/>
</dbReference>
<evidence type="ECO:0000256" key="1">
    <source>
        <dbReference type="ARBA" id="ARBA00004442"/>
    </source>
</evidence>
<evidence type="ECO:0000256" key="3">
    <source>
        <dbReference type="ARBA" id="ARBA00022729"/>
    </source>
</evidence>
<dbReference type="InterPro" id="IPR011990">
    <property type="entry name" value="TPR-like_helical_dom_sf"/>
</dbReference>
<dbReference type="Pfam" id="PF14322">
    <property type="entry name" value="SusD-like_3"/>
    <property type="match status" value="1"/>
</dbReference>
<dbReference type="EMBL" id="LR590484">
    <property type="protein sequence ID" value="VTR43711.1"/>
    <property type="molecule type" value="Genomic_DNA"/>
</dbReference>
<organism evidence="8 9">
    <name type="scientific">Sphingobacterium thalpophilum</name>
    <dbReference type="NCBI Taxonomy" id="259"/>
    <lineage>
        <taxon>Bacteria</taxon>
        <taxon>Pseudomonadati</taxon>
        <taxon>Bacteroidota</taxon>
        <taxon>Sphingobacteriia</taxon>
        <taxon>Sphingobacteriales</taxon>
        <taxon>Sphingobacteriaceae</taxon>
        <taxon>Sphingobacterium</taxon>
    </lineage>
</organism>
<evidence type="ECO:0000313" key="8">
    <source>
        <dbReference type="EMBL" id="VTR43711.1"/>
    </source>
</evidence>
<protein>
    <submittedName>
        <fullName evidence="8">SusD family</fullName>
    </submittedName>
</protein>